<dbReference type="InterPro" id="IPR013783">
    <property type="entry name" value="Ig-like_fold"/>
</dbReference>
<dbReference type="AlphaFoldDB" id="A0A1M5AIT1"/>
<evidence type="ECO:0000256" key="1">
    <source>
        <dbReference type="ARBA" id="ARBA00004236"/>
    </source>
</evidence>
<comment type="catalytic activity">
    <reaction evidence="13">
        <text>Preferential cleavage: (Ac)2-L-Lys-D-Ala-|-D-Ala. Also transpeptidation of peptidyl-alanyl moieties that are N-acyl substituents of D-alanine.</text>
        <dbReference type="EC" id="3.4.16.4"/>
    </reaction>
</comment>
<feature type="region of interest" description="Disordered" evidence="15">
    <location>
        <begin position="45"/>
        <end position="71"/>
    </location>
</feature>
<keyword evidence="9" id="KW-0573">Peptidoglycan synthesis</keyword>
<feature type="compositionally biased region" description="Basic and acidic residues" evidence="15">
    <location>
        <begin position="803"/>
        <end position="820"/>
    </location>
</feature>
<keyword evidence="7" id="KW-0378">Hydrolase</keyword>
<dbReference type="InterPro" id="IPR012338">
    <property type="entry name" value="Beta-lactam/transpept-like"/>
</dbReference>
<keyword evidence="12" id="KW-0961">Cell wall biogenesis/degradation</keyword>
<evidence type="ECO:0000313" key="20">
    <source>
        <dbReference type="Proteomes" id="UP000184476"/>
    </source>
</evidence>
<dbReference type="GO" id="GO:0006508">
    <property type="term" value="P:proteolysis"/>
    <property type="evidence" value="ECO:0007669"/>
    <property type="project" value="UniProtKB-KW"/>
</dbReference>
<keyword evidence="10 16" id="KW-0472">Membrane</keyword>
<evidence type="ECO:0000256" key="15">
    <source>
        <dbReference type="SAM" id="MobiDB-lite"/>
    </source>
</evidence>
<dbReference type="InterPro" id="IPR050396">
    <property type="entry name" value="Glycosyltr_51/Transpeptidase"/>
</dbReference>
<evidence type="ECO:0000256" key="11">
    <source>
        <dbReference type="ARBA" id="ARBA00023268"/>
    </source>
</evidence>
<feature type="transmembrane region" description="Helical" evidence="16">
    <location>
        <begin position="84"/>
        <end position="105"/>
    </location>
</feature>
<dbReference type="GO" id="GO:0071555">
    <property type="term" value="P:cell wall organization"/>
    <property type="evidence" value="ECO:0007669"/>
    <property type="project" value="UniProtKB-KW"/>
</dbReference>
<dbReference type="SUPFAM" id="SSF56601">
    <property type="entry name" value="beta-lactamase/transpeptidase-like"/>
    <property type="match status" value="1"/>
</dbReference>
<keyword evidence="6" id="KW-0808">Transferase</keyword>
<feature type="compositionally biased region" description="Basic and acidic residues" evidence="15">
    <location>
        <begin position="848"/>
        <end position="860"/>
    </location>
</feature>
<dbReference type="GO" id="GO:0008360">
    <property type="term" value="P:regulation of cell shape"/>
    <property type="evidence" value="ECO:0007669"/>
    <property type="project" value="UniProtKB-KW"/>
</dbReference>
<dbReference type="Gene3D" id="1.10.3810.10">
    <property type="entry name" value="Biosynthetic peptidoglycan transglycosylase-like"/>
    <property type="match status" value="1"/>
</dbReference>
<dbReference type="GO" id="GO:0009252">
    <property type="term" value="P:peptidoglycan biosynthetic process"/>
    <property type="evidence" value="ECO:0007669"/>
    <property type="project" value="UniProtKB-KW"/>
</dbReference>
<dbReference type="Gene3D" id="3.40.710.10">
    <property type="entry name" value="DD-peptidase/beta-lactamase superfamily"/>
    <property type="match status" value="1"/>
</dbReference>
<evidence type="ECO:0000313" key="19">
    <source>
        <dbReference type="EMBL" id="SHF29812.1"/>
    </source>
</evidence>
<evidence type="ECO:0000259" key="17">
    <source>
        <dbReference type="Pfam" id="PF00905"/>
    </source>
</evidence>
<keyword evidence="2" id="KW-1003">Cell membrane</keyword>
<organism evidence="19 20">
    <name type="scientific">Seinonella peptonophila</name>
    <dbReference type="NCBI Taxonomy" id="112248"/>
    <lineage>
        <taxon>Bacteria</taxon>
        <taxon>Bacillati</taxon>
        <taxon>Bacillota</taxon>
        <taxon>Bacilli</taxon>
        <taxon>Bacillales</taxon>
        <taxon>Thermoactinomycetaceae</taxon>
        <taxon>Seinonella</taxon>
    </lineage>
</organism>
<evidence type="ECO:0000256" key="6">
    <source>
        <dbReference type="ARBA" id="ARBA00022679"/>
    </source>
</evidence>
<dbReference type="GO" id="GO:0008658">
    <property type="term" value="F:penicillin binding"/>
    <property type="evidence" value="ECO:0007669"/>
    <property type="project" value="InterPro"/>
</dbReference>
<reference evidence="19 20" key="1">
    <citation type="submission" date="2016-11" db="EMBL/GenBank/DDBJ databases">
        <authorList>
            <person name="Jaros S."/>
            <person name="Januszkiewicz K."/>
            <person name="Wedrychowicz H."/>
        </authorList>
    </citation>
    <scope>NUCLEOTIDE SEQUENCE [LARGE SCALE GENOMIC DNA]</scope>
    <source>
        <strain evidence="19 20">DSM 44666</strain>
    </source>
</reference>
<dbReference type="Pfam" id="PF00912">
    <property type="entry name" value="Transgly"/>
    <property type="match status" value="1"/>
</dbReference>
<keyword evidence="8" id="KW-0133">Cell shape</keyword>
<evidence type="ECO:0000256" key="16">
    <source>
        <dbReference type="SAM" id="Phobius"/>
    </source>
</evidence>
<feature type="region of interest" description="Disordered" evidence="15">
    <location>
        <begin position="802"/>
        <end position="927"/>
    </location>
</feature>
<feature type="compositionally biased region" description="Low complexity" evidence="15">
    <location>
        <begin position="861"/>
        <end position="917"/>
    </location>
</feature>
<evidence type="ECO:0000256" key="9">
    <source>
        <dbReference type="ARBA" id="ARBA00022984"/>
    </source>
</evidence>
<evidence type="ECO:0000256" key="3">
    <source>
        <dbReference type="ARBA" id="ARBA00022645"/>
    </source>
</evidence>
<dbReference type="GO" id="GO:0009002">
    <property type="term" value="F:serine-type D-Ala-D-Ala carboxypeptidase activity"/>
    <property type="evidence" value="ECO:0007669"/>
    <property type="project" value="UniProtKB-EC"/>
</dbReference>
<keyword evidence="5" id="KW-0328">Glycosyltransferase</keyword>
<evidence type="ECO:0000256" key="12">
    <source>
        <dbReference type="ARBA" id="ARBA00023316"/>
    </source>
</evidence>
<keyword evidence="3" id="KW-0121">Carboxypeptidase</keyword>
<gene>
    <name evidence="19" type="ORF">SAMN05444392_11411</name>
</gene>
<feature type="domain" description="Glycosyl transferase family 51" evidence="18">
    <location>
        <begin position="129"/>
        <end position="312"/>
    </location>
</feature>
<sequence length="927" mass="101709">MSLSYNVGVYDDRVIAGNYLLIKENRIKYSVWTVRSGGFERMDDFQRGSNPLSPLPARRQTKRVGRSSGKGGGGGFRRLFNWKWLLLVLLTTVLLIIGGCSALLMQGQTIDLDKMGKIDYSSTIYDKNGKPVTKVGKEMREFVKISDIEKVNPGLPEAFVKVEDARFYEHTGVDYYGLLRAVWENIKSVGSQGASTITMQVAGNVILENREKKFSRKAAEIATAFNLEKKYNKKQILEAYINYIAFGNGMYGIQMASKFYFGKDVTKDKLEPHEIAYLAGLPKAPYTYNCFSQKKKKRDKALVRRNVVLGEMAEDYIRPPIITKEQLEKEKAMPLGCKPEAKEKVLKSAKLSDKFAAYKEVLVQEIIERYGIPENDIASKGYRIYTGLDPKTQMKTSDILKQDSIYKNHNDLDGGSITLDPNTGLIAAVGGGRKYVGRGFLNQGAEVKVQPGSSIKPLTVYGPAVEESDGKVNENSILQDTPIQIGSWKPKNSHGGPKGPVPMMETVKNSLNLSTIHLLKEKVTLPSAYRYAQKFGLQPKPNDESYAPMALGGLTDGVSAIQMAQAYSVFVNKGEMIEAHTVAKITVDTDRSDEWTEIAPKREPKKEQIFKKKTAYYMTRMLKEVINSGTGTAAKLGDGRPVAGKTGTTNSGKEAYFVGYTPQYVTASFVYNTGKDKNDHIALSGGKYPAVMFKEIMDAAHKGLPVKNFDSWGIEDPPVPYQLKGPALSGHFDAGQKAIVLNWSAGPAGRVTYEIFRDGQSIGQTSSNSFVDPNIDVPNGGILGAIFGGKSYKYKVVATDTQTQEKAESNELTVKVEKGGDNQNQPPDCSKPENASKPECQNQPPDCSKPENMGKPECQHQDNGNQGNQGDQNNNGNTNNDGGIFNNHGGDQNGNNNGNNNGQNNNNNGNGNGQNNNDNDDGGMFPG</sequence>
<comment type="subcellular location">
    <subcellularLocation>
        <location evidence="1">Cell membrane</location>
    </subcellularLocation>
</comment>
<keyword evidence="16" id="KW-1133">Transmembrane helix</keyword>
<dbReference type="GO" id="GO:0008955">
    <property type="term" value="F:peptidoglycan glycosyltransferase activity"/>
    <property type="evidence" value="ECO:0007669"/>
    <property type="project" value="UniProtKB-EC"/>
</dbReference>
<dbReference type="PANTHER" id="PTHR32282">
    <property type="entry name" value="BINDING PROTEIN TRANSPEPTIDASE, PUTATIVE-RELATED"/>
    <property type="match status" value="1"/>
</dbReference>
<evidence type="ECO:0000256" key="4">
    <source>
        <dbReference type="ARBA" id="ARBA00022670"/>
    </source>
</evidence>
<dbReference type="InterPro" id="IPR001264">
    <property type="entry name" value="Glyco_trans_51"/>
</dbReference>
<evidence type="ECO:0000256" key="14">
    <source>
        <dbReference type="ARBA" id="ARBA00049902"/>
    </source>
</evidence>
<evidence type="ECO:0000256" key="2">
    <source>
        <dbReference type="ARBA" id="ARBA00022475"/>
    </source>
</evidence>
<dbReference type="InterPro" id="IPR023346">
    <property type="entry name" value="Lysozyme-like_dom_sf"/>
</dbReference>
<keyword evidence="4" id="KW-0645">Protease</keyword>
<accession>A0A1M5AIT1</accession>
<dbReference type="GO" id="GO:0005886">
    <property type="term" value="C:plasma membrane"/>
    <property type="evidence" value="ECO:0007669"/>
    <property type="project" value="UniProtKB-SubCell"/>
</dbReference>
<dbReference type="Pfam" id="PF00905">
    <property type="entry name" value="Transpeptidase"/>
    <property type="match status" value="1"/>
</dbReference>
<proteinExistence type="predicted"/>
<evidence type="ECO:0000256" key="10">
    <source>
        <dbReference type="ARBA" id="ARBA00023136"/>
    </source>
</evidence>
<dbReference type="OrthoDB" id="9766909at2"/>
<keyword evidence="11" id="KW-0511">Multifunctional enzyme</keyword>
<dbReference type="PANTHER" id="PTHR32282:SF11">
    <property type="entry name" value="PENICILLIN-BINDING PROTEIN 1B"/>
    <property type="match status" value="1"/>
</dbReference>
<comment type="catalytic activity">
    <reaction evidence="14">
        <text>[GlcNAc-(1-&gt;4)-Mur2Ac(oyl-L-Ala-gamma-D-Glu-L-Lys-D-Ala-D-Ala)](n)-di-trans,octa-cis-undecaprenyl diphosphate + beta-D-GlcNAc-(1-&gt;4)-Mur2Ac(oyl-L-Ala-gamma-D-Glu-L-Lys-D-Ala-D-Ala)-di-trans,octa-cis-undecaprenyl diphosphate = [GlcNAc-(1-&gt;4)-Mur2Ac(oyl-L-Ala-gamma-D-Glu-L-Lys-D-Ala-D-Ala)](n+1)-di-trans,octa-cis-undecaprenyl diphosphate + di-trans,octa-cis-undecaprenyl diphosphate + H(+)</text>
        <dbReference type="Rhea" id="RHEA:23708"/>
        <dbReference type="Rhea" id="RHEA-COMP:9602"/>
        <dbReference type="Rhea" id="RHEA-COMP:9603"/>
        <dbReference type="ChEBI" id="CHEBI:15378"/>
        <dbReference type="ChEBI" id="CHEBI:58405"/>
        <dbReference type="ChEBI" id="CHEBI:60033"/>
        <dbReference type="ChEBI" id="CHEBI:78435"/>
        <dbReference type="EC" id="2.4.99.28"/>
    </reaction>
</comment>
<evidence type="ECO:0000259" key="18">
    <source>
        <dbReference type="Pfam" id="PF00912"/>
    </source>
</evidence>
<dbReference type="InterPro" id="IPR036950">
    <property type="entry name" value="PBP_transglycosylase"/>
</dbReference>
<keyword evidence="16" id="KW-0812">Transmembrane</keyword>
<dbReference type="SUPFAM" id="SSF53955">
    <property type="entry name" value="Lysozyme-like"/>
    <property type="match status" value="1"/>
</dbReference>
<protein>
    <submittedName>
        <fullName evidence="19">Penicillin-binding protein 2A</fullName>
    </submittedName>
</protein>
<feature type="domain" description="Penicillin-binding protein transpeptidase" evidence="17">
    <location>
        <begin position="418"/>
        <end position="698"/>
    </location>
</feature>
<evidence type="ECO:0000256" key="7">
    <source>
        <dbReference type="ARBA" id="ARBA00022801"/>
    </source>
</evidence>
<keyword evidence="20" id="KW-1185">Reference proteome</keyword>
<name>A0A1M5AIT1_9BACL</name>
<evidence type="ECO:0000256" key="8">
    <source>
        <dbReference type="ARBA" id="ARBA00022960"/>
    </source>
</evidence>
<dbReference type="Gene3D" id="2.60.40.10">
    <property type="entry name" value="Immunoglobulins"/>
    <property type="match status" value="1"/>
</dbReference>
<dbReference type="InterPro" id="IPR001460">
    <property type="entry name" value="PCN-bd_Tpept"/>
</dbReference>
<evidence type="ECO:0000256" key="5">
    <source>
        <dbReference type="ARBA" id="ARBA00022676"/>
    </source>
</evidence>
<evidence type="ECO:0000256" key="13">
    <source>
        <dbReference type="ARBA" id="ARBA00034000"/>
    </source>
</evidence>
<dbReference type="STRING" id="112248.SAMN05444392_11411"/>
<dbReference type="Proteomes" id="UP000184476">
    <property type="component" value="Unassembled WGS sequence"/>
</dbReference>
<dbReference type="GO" id="GO:0030288">
    <property type="term" value="C:outer membrane-bounded periplasmic space"/>
    <property type="evidence" value="ECO:0007669"/>
    <property type="project" value="TreeGrafter"/>
</dbReference>
<dbReference type="EMBL" id="FQVL01000014">
    <property type="protein sequence ID" value="SHF29812.1"/>
    <property type="molecule type" value="Genomic_DNA"/>
</dbReference>